<protein>
    <submittedName>
        <fullName evidence="1">Uncharacterized protein</fullName>
    </submittedName>
</protein>
<evidence type="ECO:0000313" key="2">
    <source>
        <dbReference type="Proteomes" id="UP000255239"/>
    </source>
</evidence>
<proteinExistence type="predicted"/>
<name>A0A378HA80_KLEPN</name>
<organism evidence="1 2">
    <name type="scientific">Klebsiella pneumoniae</name>
    <dbReference type="NCBI Taxonomy" id="573"/>
    <lineage>
        <taxon>Bacteria</taxon>
        <taxon>Pseudomonadati</taxon>
        <taxon>Pseudomonadota</taxon>
        <taxon>Gammaproteobacteria</taxon>
        <taxon>Enterobacterales</taxon>
        <taxon>Enterobacteriaceae</taxon>
        <taxon>Klebsiella/Raoultella group</taxon>
        <taxon>Klebsiella</taxon>
        <taxon>Klebsiella pneumoniae complex</taxon>
    </lineage>
</organism>
<dbReference type="Proteomes" id="UP000255239">
    <property type="component" value="Unassembled WGS sequence"/>
</dbReference>
<dbReference type="EMBL" id="UGMG01000003">
    <property type="protein sequence ID" value="STX11683.1"/>
    <property type="molecule type" value="Genomic_DNA"/>
</dbReference>
<gene>
    <name evidence="1" type="ORF">NCTC11679_06141</name>
</gene>
<sequence>MGAGILAKGVNAQAFSIGINLPVMDGLLGCWFGGSKGLWVNQVAGGTQPTIVGTPVHDTEYSSQLSLANYIDTNIVAPANHTMMVVAKIYAPTTAAVRLPLFTNFNNVITDGGVSVTALGSGLVFEPAGTQQMIGASYTGVAGAASNANVAVLAAESGLPTSLASADNTWWRTILGKIDGLGVAGTAGNRYIKNLTKGTQASQALVSGNVRDLRNTATLRIGTRGPSGSTVATTEIMLAMLWDRALTNAEEALMYSRIQRYALSRSITL</sequence>
<accession>A0A378HA80</accession>
<dbReference type="AlphaFoldDB" id="A0A378HA80"/>
<reference evidence="1 2" key="1">
    <citation type="submission" date="2018-06" db="EMBL/GenBank/DDBJ databases">
        <authorList>
            <consortium name="Pathogen Informatics"/>
            <person name="Doyle S."/>
        </authorList>
    </citation>
    <scope>NUCLEOTIDE SEQUENCE [LARGE SCALE GENOMIC DNA]</scope>
    <source>
        <strain evidence="1 2">NCTC11679</strain>
    </source>
</reference>
<evidence type="ECO:0000313" key="1">
    <source>
        <dbReference type="EMBL" id="STX11683.1"/>
    </source>
</evidence>